<dbReference type="AntiFam" id="ANF00116">
    <property type="entry name" value="Shadow ORF (opposite cobK)"/>
</dbReference>
<dbReference type="Proteomes" id="UP000052268">
    <property type="component" value="Unassembled WGS sequence"/>
</dbReference>
<dbReference type="AlphaFoldDB" id="A0A0J8AQK7"/>
<reference evidence="2 3" key="1">
    <citation type="journal article" date="2015" name="G3 (Bethesda)">
        <title>Insights into Ongoing Evolution of the Hexachlorocyclohexane Catabolic Pathway from Comparative Genomics of Ten Sphingomonadaceae Strains.</title>
        <authorList>
            <person name="Pearce S.L."/>
            <person name="Oakeshott J.G."/>
            <person name="Pandey G."/>
        </authorList>
    </citation>
    <scope>NUCLEOTIDE SEQUENCE [LARGE SCALE GENOMIC DNA]</scope>
    <source>
        <strain evidence="2 3">LL02</strain>
    </source>
</reference>
<evidence type="ECO:0000256" key="1">
    <source>
        <dbReference type="SAM" id="MobiDB-lite"/>
    </source>
</evidence>
<sequence length="244" mass="25943">MTEPVQDVLRKVKFAPVGQGGAVNHQYRQAQLARRDQFGAGAAAACVLAHDEIDGVRPQQIAISPGRERTAVHHQAVVGQRGGMLRRVDKAEQVVVLGLRGESIDVHPAQRQHDAAARPGKRLDGIVKPGHARPAIARLGLPAGPGERGKGRAGQPCGGYGIGAHHRRERMRGVDEVGYAVLAQVRRQPGYSAEAADARGNGLRSRAFGAARVAEDCGYPAFRQQQGKPACLGCTAQQQDVGFD</sequence>
<feature type="region of interest" description="Disordered" evidence="1">
    <location>
        <begin position="137"/>
        <end position="157"/>
    </location>
</feature>
<accession>A0A0J8AQK7</accession>
<proteinExistence type="predicted"/>
<protein>
    <submittedName>
        <fullName evidence="2">Uncharacterized protein</fullName>
    </submittedName>
</protein>
<keyword evidence="3" id="KW-1185">Reference proteome</keyword>
<gene>
    <name evidence="2" type="ORF">V474_16730</name>
</gene>
<dbReference type="EMBL" id="JACU01000004">
    <property type="protein sequence ID" value="KMS56700.1"/>
    <property type="molecule type" value="Genomic_DNA"/>
</dbReference>
<feature type="compositionally biased region" description="Basic and acidic residues" evidence="1">
    <location>
        <begin position="111"/>
        <end position="125"/>
    </location>
</feature>
<organism evidence="2 3">
    <name type="scientific">Novosphingobium barchaimii LL02</name>
    <dbReference type="NCBI Taxonomy" id="1114963"/>
    <lineage>
        <taxon>Bacteria</taxon>
        <taxon>Pseudomonadati</taxon>
        <taxon>Pseudomonadota</taxon>
        <taxon>Alphaproteobacteria</taxon>
        <taxon>Sphingomonadales</taxon>
        <taxon>Sphingomonadaceae</taxon>
        <taxon>Novosphingobium</taxon>
    </lineage>
</organism>
<evidence type="ECO:0000313" key="3">
    <source>
        <dbReference type="Proteomes" id="UP000052268"/>
    </source>
</evidence>
<evidence type="ECO:0000313" key="2">
    <source>
        <dbReference type="EMBL" id="KMS56700.1"/>
    </source>
</evidence>
<feature type="region of interest" description="Disordered" evidence="1">
    <location>
        <begin position="108"/>
        <end position="127"/>
    </location>
</feature>
<name>A0A0J8AQK7_9SPHN</name>
<comment type="caution">
    <text evidence="2">The sequence shown here is derived from an EMBL/GenBank/DDBJ whole genome shotgun (WGS) entry which is preliminary data.</text>
</comment>